<keyword evidence="2" id="KW-1185">Reference proteome</keyword>
<dbReference type="InterPro" id="IPR036412">
    <property type="entry name" value="HAD-like_sf"/>
</dbReference>
<accession>A0A2P6TXW6</accession>
<dbReference type="PANTHER" id="PTHR46649">
    <property type="match status" value="1"/>
</dbReference>
<protein>
    <submittedName>
        <fullName evidence="1">Haloacid dehalogenase-like hydrolase domain-containing 3</fullName>
    </submittedName>
</protein>
<evidence type="ECO:0000313" key="1">
    <source>
        <dbReference type="EMBL" id="PRW58914.1"/>
    </source>
</evidence>
<dbReference type="InterPro" id="IPR044924">
    <property type="entry name" value="HAD-SF_hydro_IA_REG-2-like_cap"/>
</dbReference>
<dbReference type="STRING" id="3076.A0A2P6TXW6"/>
<dbReference type="SUPFAM" id="SSF56784">
    <property type="entry name" value="HAD-like"/>
    <property type="match status" value="1"/>
</dbReference>
<dbReference type="InterPro" id="IPR011949">
    <property type="entry name" value="HAD-SF_hydro_IA_REG-2-like"/>
</dbReference>
<dbReference type="PRINTS" id="PR00413">
    <property type="entry name" value="HADHALOGNASE"/>
</dbReference>
<organism evidence="1 2">
    <name type="scientific">Chlorella sorokiniana</name>
    <name type="common">Freshwater green alga</name>
    <dbReference type="NCBI Taxonomy" id="3076"/>
    <lineage>
        <taxon>Eukaryota</taxon>
        <taxon>Viridiplantae</taxon>
        <taxon>Chlorophyta</taxon>
        <taxon>core chlorophytes</taxon>
        <taxon>Trebouxiophyceae</taxon>
        <taxon>Chlorellales</taxon>
        <taxon>Chlorellaceae</taxon>
        <taxon>Chlorella clade</taxon>
        <taxon>Chlorella</taxon>
    </lineage>
</organism>
<sequence>MPVFKGLLVDAAGTLLCPSEPAALVYLRIAKKYGCDLSADEVLRRYRRAYNTPWGGSTIRYVGDGRPFWRHIVTKSTGCCSEEMFEELYDYYAKGSSYELMQGAAESLQRIRNAGIKTAIVSNFDTRLWRILRELHIEQLFDAVIISAEVQAEKPNPVIFQAACSALGLAPEQCVHVGDDRRNDLYGARDSGCFAWLWGQDVASFRDVEERLATGNVWDSLEGV</sequence>
<dbReference type="Proteomes" id="UP000239899">
    <property type="component" value="Unassembled WGS sequence"/>
</dbReference>
<gene>
    <name evidence="1" type="ORF">C2E21_2176</name>
</gene>
<reference evidence="1 2" key="1">
    <citation type="journal article" date="2018" name="Plant J.">
        <title>Genome sequences of Chlorella sorokiniana UTEX 1602 and Micractinium conductrix SAG 241.80: implications to maltose excretion by a green alga.</title>
        <authorList>
            <person name="Arriola M.B."/>
            <person name="Velmurugan N."/>
            <person name="Zhang Y."/>
            <person name="Plunkett M.H."/>
            <person name="Hondzo H."/>
            <person name="Barney B.M."/>
        </authorList>
    </citation>
    <scope>NUCLEOTIDE SEQUENCE [LARGE SCALE GENOMIC DNA]</scope>
    <source>
        <strain evidence="2">UTEX 1602</strain>
    </source>
</reference>
<dbReference type="PANTHER" id="PTHR46649:SF4">
    <property type="entry name" value="HALOACID DEHALOGENASE-LIKE HYDROLASE (HAD) SUPERFAMILY PROTEIN"/>
    <property type="match status" value="1"/>
</dbReference>
<name>A0A2P6TXW6_CHLSO</name>
<dbReference type="CDD" id="cd16415">
    <property type="entry name" value="HAD_dREG-2_like"/>
    <property type="match status" value="1"/>
</dbReference>
<dbReference type="NCBIfam" id="TIGR01509">
    <property type="entry name" value="HAD-SF-IA-v3"/>
    <property type="match status" value="1"/>
</dbReference>
<dbReference type="SFLD" id="SFLDG01129">
    <property type="entry name" value="C1.5:_HAD__Beta-PGM__Phosphata"/>
    <property type="match status" value="1"/>
</dbReference>
<dbReference type="NCBIfam" id="TIGR02252">
    <property type="entry name" value="DREG-2"/>
    <property type="match status" value="1"/>
</dbReference>
<dbReference type="NCBIfam" id="TIGR01549">
    <property type="entry name" value="HAD-SF-IA-v1"/>
    <property type="match status" value="1"/>
</dbReference>
<dbReference type="GO" id="GO:0016787">
    <property type="term" value="F:hydrolase activity"/>
    <property type="evidence" value="ECO:0007669"/>
    <property type="project" value="UniProtKB-KW"/>
</dbReference>
<evidence type="ECO:0000313" key="2">
    <source>
        <dbReference type="Proteomes" id="UP000239899"/>
    </source>
</evidence>
<dbReference type="Pfam" id="PF00702">
    <property type="entry name" value="Hydrolase"/>
    <property type="match status" value="1"/>
</dbReference>
<proteinExistence type="predicted"/>
<dbReference type="EMBL" id="LHPG02000004">
    <property type="protein sequence ID" value="PRW58914.1"/>
    <property type="molecule type" value="Genomic_DNA"/>
</dbReference>
<comment type="caution">
    <text evidence="1">The sequence shown here is derived from an EMBL/GenBank/DDBJ whole genome shotgun (WGS) entry which is preliminary data.</text>
</comment>
<dbReference type="InterPro" id="IPR023214">
    <property type="entry name" value="HAD_sf"/>
</dbReference>
<dbReference type="AlphaFoldDB" id="A0A2P6TXW6"/>
<dbReference type="Gene3D" id="1.10.150.720">
    <property type="entry name" value="Haloacid dehalogenase-like hydrolase"/>
    <property type="match status" value="1"/>
</dbReference>
<dbReference type="Gene3D" id="3.40.50.1000">
    <property type="entry name" value="HAD superfamily/HAD-like"/>
    <property type="match status" value="1"/>
</dbReference>
<dbReference type="InterPro" id="IPR006439">
    <property type="entry name" value="HAD-SF_hydro_IA"/>
</dbReference>
<dbReference type="OrthoDB" id="1694274at2759"/>
<dbReference type="SFLD" id="SFLDS00003">
    <property type="entry name" value="Haloacid_Dehalogenase"/>
    <property type="match status" value="1"/>
</dbReference>